<proteinExistence type="predicted"/>
<dbReference type="EMBL" id="JACYNP010000006">
    <property type="protein sequence ID" value="MBD8122343.1"/>
    <property type="molecule type" value="Genomic_DNA"/>
</dbReference>
<comment type="caution">
    <text evidence="1">The sequence shown here is derived from an EMBL/GenBank/DDBJ whole genome shotgun (WGS) entry which is preliminary data.</text>
</comment>
<accession>A0ABR9AA05</accession>
<dbReference type="Proteomes" id="UP000625247">
    <property type="component" value="Unassembled WGS sequence"/>
</dbReference>
<name>A0ABR9AA05_9PSED</name>
<dbReference type="RefSeq" id="WP_191944579.1">
    <property type="nucleotide sequence ID" value="NZ_JACYNP010000006.1"/>
</dbReference>
<reference evidence="1 2" key="1">
    <citation type="journal article" date="2020" name="FEMS Microbiol. Ecol.">
        <title>Temporal dynamics of bacterial communities during seed development and maturation.</title>
        <authorList>
            <person name="Chesneau G."/>
            <person name="Torres-Cortes G."/>
            <person name="Briand M."/>
            <person name="Darrasse A."/>
            <person name="Preveaux A."/>
            <person name="Marais C."/>
            <person name="Jacques M.A."/>
            <person name="Shade A."/>
            <person name="Barret M."/>
        </authorList>
    </citation>
    <scope>NUCLEOTIDE SEQUENCE [LARGE SCALE GENOMIC DNA]</scope>
    <source>
        <strain evidence="1 2">CFBP13723</strain>
    </source>
</reference>
<evidence type="ECO:0000313" key="1">
    <source>
        <dbReference type="EMBL" id="MBD8122343.1"/>
    </source>
</evidence>
<evidence type="ECO:0000313" key="2">
    <source>
        <dbReference type="Proteomes" id="UP000625247"/>
    </source>
</evidence>
<gene>
    <name evidence="1" type="ORF">IFT62_14055</name>
</gene>
<sequence>MEPDRLWNPINCRSALARDCGVSATVISPMKCFRGQARSYNAQAMRKAVCLMEHRLFVGMYLAALRGSGTGIDFIRPQSTVQTDRLWNPINCRSALARDCGVSAPVIAPDEMLSRASALLQCAGNEKGGVPNGNTAFSMGTTYAPF</sequence>
<keyword evidence="2" id="KW-1185">Reference proteome</keyword>
<organism evidence="1 2">
    <name type="scientific">Pseudomonas lutea</name>
    <dbReference type="NCBI Taxonomy" id="243924"/>
    <lineage>
        <taxon>Bacteria</taxon>
        <taxon>Pseudomonadati</taxon>
        <taxon>Pseudomonadota</taxon>
        <taxon>Gammaproteobacteria</taxon>
        <taxon>Pseudomonadales</taxon>
        <taxon>Pseudomonadaceae</taxon>
        <taxon>Pseudomonas</taxon>
    </lineage>
</organism>
<protein>
    <submittedName>
        <fullName evidence="1">Uncharacterized protein</fullName>
    </submittedName>
</protein>